<protein>
    <submittedName>
        <fullName evidence="7">Oligopeptide transport system ATP-binding protein</fullName>
    </submittedName>
</protein>
<dbReference type="InterPro" id="IPR050319">
    <property type="entry name" value="ABC_transp_ATP-bind"/>
</dbReference>
<dbReference type="Proteomes" id="UP000199473">
    <property type="component" value="Unassembled WGS sequence"/>
</dbReference>
<dbReference type="NCBIfam" id="TIGR01727">
    <property type="entry name" value="oligo_HPY"/>
    <property type="match status" value="1"/>
</dbReference>
<dbReference type="PANTHER" id="PTHR43776:SF7">
    <property type="entry name" value="D,D-DIPEPTIDE TRANSPORT ATP-BINDING PROTEIN DDPF-RELATED"/>
    <property type="match status" value="1"/>
</dbReference>
<dbReference type="PROSITE" id="PS00211">
    <property type="entry name" value="ABC_TRANSPORTER_1"/>
    <property type="match status" value="1"/>
</dbReference>
<dbReference type="InterPro" id="IPR003593">
    <property type="entry name" value="AAA+_ATPase"/>
</dbReference>
<comment type="similarity">
    <text evidence="2">Belongs to the ABC transporter superfamily.</text>
</comment>
<feature type="domain" description="ABC transporter" evidence="6">
    <location>
        <begin position="5"/>
        <end position="254"/>
    </location>
</feature>
<name>A0A1I3XR39_9PROT</name>
<dbReference type="Gene3D" id="3.40.50.300">
    <property type="entry name" value="P-loop containing nucleotide triphosphate hydrolases"/>
    <property type="match status" value="1"/>
</dbReference>
<evidence type="ECO:0000256" key="2">
    <source>
        <dbReference type="ARBA" id="ARBA00005417"/>
    </source>
</evidence>
<accession>A0A1I3XR39</accession>
<evidence type="ECO:0000256" key="3">
    <source>
        <dbReference type="ARBA" id="ARBA00022448"/>
    </source>
</evidence>
<dbReference type="InterPro" id="IPR027417">
    <property type="entry name" value="P-loop_NTPase"/>
</dbReference>
<dbReference type="EMBL" id="FOSQ01000001">
    <property type="protein sequence ID" value="SFK22117.1"/>
    <property type="molecule type" value="Genomic_DNA"/>
</dbReference>
<gene>
    <name evidence="7" type="ORF">SAMN02745775_101583</name>
</gene>
<evidence type="ECO:0000256" key="4">
    <source>
        <dbReference type="ARBA" id="ARBA00022741"/>
    </source>
</evidence>
<evidence type="ECO:0000313" key="8">
    <source>
        <dbReference type="Proteomes" id="UP000199473"/>
    </source>
</evidence>
<dbReference type="GO" id="GO:0015833">
    <property type="term" value="P:peptide transport"/>
    <property type="evidence" value="ECO:0007669"/>
    <property type="project" value="InterPro"/>
</dbReference>
<dbReference type="RefSeq" id="WP_092955215.1">
    <property type="nucleotide sequence ID" value="NZ_FOSQ01000001.1"/>
</dbReference>
<dbReference type="PANTHER" id="PTHR43776">
    <property type="entry name" value="TRANSPORT ATP-BINDING PROTEIN"/>
    <property type="match status" value="1"/>
</dbReference>
<keyword evidence="3" id="KW-0813">Transport</keyword>
<dbReference type="PROSITE" id="PS50893">
    <property type="entry name" value="ABC_TRANSPORTER_2"/>
    <property type="match status" value="1"/>
</dbReference>
<dbReference type="Pfam" id="PF00005">
    <property type="entry name" value="ABC_tran"/>
    <property type="match status" value="1"/>
</dbReference>
<dbReference type="SMART" id="SM00382">
    <property type="entry name" value="AAA"/>
    <property type="match status" value="1"/>
</dbReference>
<dbReference type="STRING" id="1123062.SAMN02745775_101583"/>
<dbReference type="CDD" id="cd03257">
    <property type="entry name" value="ABC_NikE_OppD_transporters"/>
    <property type="match status" value="1"/>
</dbReference>
<keyword evidence="4" id="KW-0547">Nucleotide-binding</keyword>
<keyword evidence="5 7" id="KW-0067">ATP-binding</keyword>
<evidence type="ECO:0000256" key="1">
    <source>
        <dbReference type="ARBA" id="ARBA00004417"/>
    </source>
</evidence>
<comment type="subcellular location">
    <subcellularLocation>
        <location evidence="1">Cell inner membrane</location>
        <topology evidence="1">Peripheral membrane protein</topology>
    </subcellularLocation>
</comment>
<dbReference type="GO" id="GO:0005524">
    <property type="term" value="F:ATP binding"/>
    <property type="evidence" value="ECO:0007669"/>
    <property type="project" value="UniProtKB-KW"/>
</dbReference>
<dbReference type="InterPro" id="IPR013563">
    <property type="entry name" value="Oligopep_ABC_C"/>
</dbReference>
<dbReference type="FunFam" id="3.40.50.300:FF:000016">
    <property type="entry name" value="Oligopeptide ABC transporter ATP-binding component"/>
    <property type="match status" value="1"/>
</dbReference>
<evidence type="ECO:0000256" key="5">
    <source>
        <dbReference type="ARBA" id="ARBA00022840"/>
    </source>
</evidence>
<dbReference type="InterPro" id="IPR017871">
    <property type="entry name" value="ABC_transporter-like_CS"/>
</dbReference>
<dbReference type="SUPFAM" id="SSF52540">
    <property type="entry name" value="P-loop containing nucleoside triphosphate hydrolases"/>
    <property type="match status" value="1"/>
</dbReference>
<dbReference type="Pfam" id="PF08352">
    <property type="entry name" value="oligo_HPY"/>
    <property type="match status" value="1"/>
</dbReference>
<dbReference type="AlphaFoldDB" id="A0A1I3XR39"/>
<sequence length="343" mass="36585">MSPLLEVEELRRSFSGGRTLFGPRKPDVRAVDGVSFTLGRGETLGLVGETGSGKSTLGRLVLRLIEPSAGRVRFEGEDVTAASSSGLRAMRPRMQMVFQDPYGSLDPRMTAAEIIAEPMTAHGVRRAEAMRRAADMLGRVGLSPAMAARYPNEFSGGQRQRIGIARAIALDPALVVLDEPVSALDVSVQAQILNLLADIQARSGVSFLFIAHDLAVVRHVSDRVAVMYLGRVVEMAPRDALYGAPRHPYTVSLLSAVPRPDPAKERAKARIRPIGEIGSAAALPSGCRFHPRCPRARLVAARGVDAVQAAGTRLPRACVEQDPQLSPAGGGAHLAACHFPDEA</sequence>
<proteinExistence type="inferred from homology"/>
<keyword evidence="8" id="KW-1185">Reference proteome</keyword>
<dbReference type="GO" id="GO:0005886">
    <property type="term" value="C:plasma membrane"/>
    <property type="evidence" value="ECO:0007669"/>
    <property type="project" value="UniProtKB-SubCell"/>
</dbReference>
<evidence type="ECO:0000313" key="7">
    <source>
        <dbReference type="EMBL" id="SFK22117.1"/>
    </source>
</evidence>
<evidence type="ECO:0000259" key="6">
    <source>
        <dbReference type="PROSITE" id="PS50893"/>
    </source>
</evidence>
<organism evidence="7 8">
    <name type="scientific">Falsiroseomonas stagni DSM 19981</name>
    <dbReference type="NCBI Taxonomy" id="1123062"/>
    <lineage>
        <taxon>Bacteria</taxon>
        <taxon>Pseudomonadati</taxon>
        <taxon>Pseudomonadota</taxon>
        <taxon>Alphaproteobacteria</taxon>
        <taxon>Acetobacterales</taxon>
        <taxon>Roseomonadaceae</taxon>
        <taxon>Falsiroseomonas</taxon>
    </lineage>
</organism>
<dbReference type="GO" id="GO:0016887">
    <property type="term" value="F:ATP hydrolysis activity"/>
    <property type="evidence" value="ECO:0007669"/>
    <property type="project" value="InterPro"/>
</dbReference>
<reference evidence="7 8" key="1">
    <citation type="submission" date="2016-10" db="EMBL/GenBank/DDBJ databases">
        <authorList>
            <person name="de Groot N.N."/>
        </authorList>
    </citation>
    <scope>NUCLEOTIDE SEQUENCE [LARGE SCALE GENOMIC DNA]</scope>
    <source>
        <strain evidence="7 8">DSM 19981</strain>
    </source>
</reference>
<dbReference type="GO" id="GO:0055085">
    <property type="term" value="P:transmembrane transport"/>
    <property type="evidence" value="ECO:0007669"/>
    <property type="project" value="UniProtKB-ARBA"/>
</dbReference>
<dbReference type="InterPro" id="IPR003439">
    <property type="entry name" value="ABC_transporter-like_ATP-bd"/>
</dbReference>
<dbReference type="OrthoDB" id="37801at2"/>